<accession>A0ABR2U7A5</accession>
<evidence type="ECO:0000313" key="1">
    <source>
        <dbReference type="EMBL" id="KAK9045512.1"/>
    </source>
</evidence>
<reference evidence="1 2" key="1">
    <citation type="journal article" date="2024" name="G3 (Bethesda)">
        <title>Genome assembly of Hibiscus sabdariffa L. provides insights into metabolisms of medicinal natural products.</title>
        <authorList>
            <person name="Kim T."/>
        </authorList>
    </citation>
    <scope>NUCLEOTIDE SEQUENCE [LARGE SCALE GENOMIC DNA]</scope>
    <source>
        <strain evidence="1">TK-2024</strain>
        <tissue evidence="1">Old leaves</tissue>
    </source>
</reference>
<name>A0ABR2U7A5_9ROSI</name>
<dbReference type="EMBL" id="JBBPBN010000001">
    <property type="protein sequence ID" value="KAK9045512.1"/>
    <property type="molecule type" value="Genomic_DNA"/>
</dbReference>
<sequence length="118" mass="12533">MAHGPWPLIPPARRNEWDLTKIQNFVNFFGQKMMRMEQSNLSNSKSVARESTIVDFSDTLTMAPESGASQAMLSSTEVASGGDNNNACACTNMNVDAAAISQSTGVSVGANKGNLTTC</sequence>
<proteinExistence type="predicted"/>
<gene>
    <name evidence="1" type="ORF">V6N11_051422</name>
</gene>
<protein>
    <submittedName>
        <fullName evidence="1">Uncharacterized protein</fullName>
    </submittedName>
</protein>
<dbReference type="Proteomes" id="UP001396334">
    <property type="component" value="Unassembled WGS sequence"/>
</dbReference>
<organism evidence="1 2">
    <name type="scientific">Hibiscus sabdariffa</name>
    <name type="common">roselle</name>
    <dbReference type="NCBI Taxonomy" id="183260"/>
    <lineage>
        <taxon>Eukaryota</taxon>
        <taxon>Viridiplantae</taxon>
        <taxon>Streptophyta</taxon>
        <taxon>Embryophyta</taxon>
        <taxon>Tracheophyta</taxon>
        <taxon>Spermatophyta</taxon>
        <taxon>Magnoliopsida</taxon>
        <taxon>eudicotyledons</taxon>
        <taxon>Gunneridae</taxon>
        <taxon>Pentapetalae</taxon>
        <taxon>rosids</taxon>
        <taxon>malvids</taxon>
        <taxon>Malvales</taxon>
        <taxon>Malvaceae</taxon>
        <taxon>Malvoideae</taxon>
        <taxon>Hibiscus</taxon>
    </lineage>
</organism>
<comment type="caution">
    <text evidence="1">The sequence shown here is derived from an EMBL/GenBank/DDBJ whole genome shotgun (WGS) entry which is preliminary data.</text>
</comment>
<keyword evidence="2" id="KW-1185">Reference proteome</keyword>
<evidence type="ECO:0000313" key="2">
    <source>
        <dbReference type="Proteomes" id="UP001396334"/>
    </source>
</evidence>